<sequence>MQTATKNREDAAVAAPFSSPFSPLGWSAGRRLALALALCALLWGVVWWAL</sequence>
<name>A0A1G7KKD8_9BACT</name>
<reference evidence="3" key="1">
    <citation type="submission" date="2016-10" db="EMBL/GenBank/DDBJ databases">
        <authorList>
            <person name="Varghese N."/>
            <person name="Submissions S."/>
        </authorList>
    </citation>
    <scope>NUCLEOTIDE SEQUENCE [LARGE SCALE GENOMIC DNA]</scope>
    <source>
        <strain evidence="3">KHC7</strain>
    </source>
</reference>
<feature type="transmembrane region" description="Helical" evidence="1">
    <location>
        <begin position="32"/>
        <end position="49"/>
    </location>
</feature>
<evidence type="ECO:0000256" key="1">
    <source>
        <dbReference type="SAM" id="Phobius"/>
    </source>
</evidence>
<dbReference type="Proteomes" id="UP000199355">
    <property type="component" value="Unassembled WGS sequence"/>
</dbReference>
<evidence type="ECO:0000313" key="3">
    <source>
        <dbReference type="Proteomes" id="UP000199355"/>
    </source>
</evidence>
<keyword evidence="1" id="KW-0472">Membrane</keyword>
<keyword evidence="1" id="KW-0812">Transmembrane</keyword>
<protein>
    <submittedName>
        <fullName evidence="2">Uncharacterized protein</fullName>
    </submittedName>
</protein>
<keyword evidence="3" id="KW-1185">Reference proteome</keyword>
<accession>A0A1G7KKD8</accession>
<evidence type="ECO:0000313" key="2">
    <source>
        <dbReference type="EMBL" id="SDF37420.1"/>
    </source>
</evidence>
<dbReference type="EMBL" id="FNBX01000004">
    <property type="protein sequence ID" value="SDF37420.1"/>
    <property type="molecule type" value="Genomic_DNA"/>
</dbReference>
<organism evidence="2 3">
    <name type="scientific">Desulfovibrio legallii</name>
    <dbReference type="NCBI Taxonomy" id="571438"/>
    <lineage>
        <taxon>Bacteria</taxon>
        <taxon>Pseudomonadati</taxon>
        <taxon>Thermodesulfobacteriota</taxon>
        <taxon>Desulfovibrionia</taxon>
        <taxon>Desulfovibrionales</taxon>
        <taxon>Desulfovibrionaceae</taxon>
        <taxon>Desulfovibrio</taxon>
    </lineage>
</organism>
<dbReference type="AlphaFoldDB" id="A0A1G7KKD8"/>
<proteinExistence type="predicted"/>
<dbReference type="RefSeq" id="WP_180365389.1">
    <property type="nucleotide sequence ID" value="NZ_FNBX01000004.1"/>
</dbReference>
<keyword evidence="1" id="KW-1133">Transmembrane helix</keyword>
<gene>
    <name evidence="2" type="ORF">SAMN05192586_104136</name>
</gene>